<protein>
    <submittedName>
        <fullName evidence="9">Inner membrane ABC transporter permease protein YcjP</fullName>
    </submittedName>
</protein>
<accession>A0A4U8QBA2</accession>
<feature type="transmembrane region" description="Helical" evidence="7">
    <location>
        <begin position="77"/>
        <end position="96"/>
    </location>
</feature>
<proteinExistence type="inferred from homology"/>
<dbReference type="GO" id="GO:0055085">
    <property type="term" value="P:transmembrane transport"/>
    <property type="evidence" value="ECO:0007669"/>
    <property type="project" value="InterPro"/>
</dbReference>
<dbReference type="PROSITE" id="PS50928">
    <property type="entry name" value="ABC_TM1"/>
    <property type="match status" value="1"/>
</dbReference>
<evidence type="ECO:0000256" key="4">
    <source>
        <dbReference type="ARBA" id="ARBA00022692"/>
    </source>
</evidence>
<dbReference type="AlphaFoldDB" id="A0A4U8QBA2"/>
<evidence type="ECO:0000256" key="7">
    <source>
        <dbReference type="RuleBase" id="RU363032"/>
    </source>
</evidence>
<evidence type="ECO:0000259" key="8">
    <source>
        <dbReference type="PROSITE" id="PS50928"/>
    </source>
</evidence>
<dbReference type="Proteomes" id="UP000306509">
    <property type="component" value="Unassembled WGS sequence"/>
</dbReference>
<dbReference type="Gene3D" id="1.10.3720.10">
    <property type="entry name" value="MetI-like"/>
    <property type="match status" value="1"/>
</dbReference>
<evidence type="ECO:0000313" key="9">
    <source>
        <dbReference type="EMBL" id="TLD01939.1"/>
    </source>
</evidence>
<feature type="domain" description="ABC transmembrane type-1" evidence="8">
    <location>
        <begin position="71"/>
        <end position="262"/>
    </location>
</feature>
<gene>
    <name evidence="9" type="primary">ycjP_2</name>
    <name evidence="9" type="ORF">DSM106044_01157</name>
</gene>
<feature type="transmembrane region" description="Helical" evidence="7">
    <location>
        <begin position="7"/>
        <end position="32"/>
    </location>
</feature>
<dbReference type="InterPro" id="IPR035906">
    <property type="entry name" value="MetI-like_sf"/>
</dbReference>
<evidence type="ECO:0000256" key="3">
    <source>
        <dbReference type="ARBA" id="ARBA00022475"/>
    </source>
</evidence>
<evidence type="ECO:0000256" key="1">
    <source>
        <dbReference type="ARBA" id="ARBA00004651"/>
    </source>
</evidence>
<feature type="transmembrane region" description="Helical" evidence="7">
    <location>
        <begin position="239"/>
        <end position="262"/>
    </location>
</feature>
<keyword evidence="10" id="KW-1185">Reference proteome</keyword>
<dbReference type="STRING" id="180332.GCA_000797495_04399"/>
<organism evidence="9 10">
    <name type="scientific">Robinsoniella peoriensis</name>
    <dbReference type="NCBI Taxonomy" id="180332"/>
    <lineage>
        <taxon>Bacteria</taxon>
        <taxon>Bacillati</taxon>
        <taxon>Bacillota</taxon>
        <taxon>Clostridia</taxon>
        <taxon>Lachnospirales</taxon>
        <taxon>Lachnospiraceae</taxon>
        <taxon>Robinsoniella</taxon>
    </lineage>
</organism>
<reference evidence="9 10" key="1">
    <citation type="journal article" date="2019" name="Anaerobe">
        <title>Detection of Robinsoniella peoriensis in multiple bone samples of a trauma patient.</title>
        <authorList>
            <person name="Schrottner P."/>
            <person name="Hartwich K."/>
            <person name="Bunk B."/>
            <person name="Schober I."/>
            <person name="Helbig S."/>
            <person name="Rudolph W.W."/>
            <person name="Gunzer F."/>
        </authorList>
    </citation>
    <scope>NUCLEOTIDE SEQUENCE [LARGE SCALE GENOMIC DNA]</scope>
    <source>
        <strain evidence="9 10">DSM 106044</strain>
    </source>
</reference>
<dbReference type="PANTHER" id="PTHR32243">
    <property type="entry name" value="MALTOSE TRANSPORT SYSTEM PERMEASE-RELATED"/>
    <property type="match status" value="1"/>
</dbReference>
<dbReference type="InterPro" id="IPR000515">
    <property type="entry name" value="MetI-like"/>
</dbReference>
<dbReference type="PANTHER" id="PTHR32243:SF18">
    <property type="entry name" value="INNER MEMBRANE ABC TRANSPORTER PERMEASE PROTEIN YCJP"/>
    <property type="match status" value="1"/>
</dbReference>
<name>A0A4U8QBA2_9FIRM</name>
<evidence type="ECO:0000256" key="5">
    <source>
        <dbReference type="ARBA" id="ARBA00022989"/>
    </source>
</evidence>
<keyword evidence="5 7" id="KW-1133">Transmembrane helix</keyword>
<dbReference type="SUPFAM" id="SSF161098">
    <property type="entry name" value="MetI-like"/>
    <property type="match status" value="1"/>
</dbReference>
<dbReference type="EMBL" id="QGQD01000024">
    <property type="protein sequence ID" value="TLD01939.1"/>
    <property type="molecule type" value="Genomic_DNA"/>
</dbReference>
<evidence type="ECO:0000313" key="10">
    <source>
        <dbReference type="Proteomes" id="UP000306509"/>
    </source>
</evidence>
<dbReference type="Pfam" id="PF00528">
    <property type="entry name" value="BPD_transp_1"/>
    <property type="match status" value="1"/>
</dbReference>
<feature type="transmembrane region" description="Helical" evidence="7">
    <location>
        <begin position="108"/>
        <end position="130"/>
    </location>
</feature>
<comment type="similarity">
    <text evidence="7">Belongs to the binding-protein-dependent transport system permease family.</text>
</comment>
<feature type="transmembrane region" description="Helical" evidence="7">
    <location>
        <begin position="192"/>
        <end position="218"/>
    </location>
</feature>
<sequence length="277" mass="30551">MKEKKSVILFLRWLPLILINIFVIFPIFWSIVTSLKNEKDILKFPVDYLPSNATIANFVEAWKNAGFDIYFLNSLKISIISVLFIIVIATMVGYALTRYKFKGKMAFLGLLLAIQFIPAAVLLVPLFNIFNSVHLVGSHLSLIIVNITFQIPFNCILMKGFVEGVPIALEEAAQIDGCSRTQGVFKVVLPMLVPGIVTVAAFAFIGCWNEFLFGLMFLNDPVKYTVPIGLKMMQGEYSVKYGAMAAGALIAMSIPVGLFAYLQKYLVSGLSAGAVKG</sequence>
<keyword evidence="3" id="KW-1003">Cell membrane</keyword>
<dbReference type="InterPro" id="IPR050901">
    <property type="entry name" value="BP-dep_ABC_trans_perm"/>
</dbReference>
<dbReference type="CDD" id="cd06261">
    <property type="entry name" value="TM_PBP2"/>
    <property type="match status" value="1"/>
</dbReference>
<dbReference type="GO" id="GO:0005886">
    <property type="term" value="C:plasma membrane"/>
    <property type="evidence" value="ECO:0007669"/>
    <property type="project" value="UniProtKB-SubCell"/>
</dbReference>
<evidence type="ECO:0000256" key="6">
    <source>
        <dbReference type="ARBA" id="ARBA00023136"/>
    </source>
</evidence>
<comment type="subcellular location">
    <subcellularLocation>
        <location evidence="1 7">Cell membrane</location>
        <topology evidence="1 7">Multi-pass membrane protein</topology>
    </subcellularLocation>
</comment>
<dbReference type="RefSeq" id="WP_044293394.1">
    <property type="nucleotide sequence ID" value="NZ_JTGN01000001.1"/>
</dbReference>
<evidence type="ECO:0000256" key="2">
    <source>
        <dbReference type="ARBA" id="ARBA00022448"/>
    </source>
</evidence>
<keyword evidence="2 7" id="KW-0813">Transport</keyword>
<comment type="caution">
    <text evidence="9">The sequence shown here is derived from an EMBL/GenBank/DDBJ whole genome shotgun (WGS) entry which is preliminary data.</text>
</comment>
<keyword evidence="4 7" id="KW-0812">Transmembrane</keyword>
<keyword evidence="6 7" id="KW-0472">Membrane</keyword>